<dbReference type="Proteomes" id="UP001141806">
    <property type="component" value="Unassembled WGS sequence"/>
</dbReference>
<dbReference type="GO" id="GO:0000466">
    <property type="term" value="P:maturation of 5.8S rRNA from tricistronic rRNA transcript (SSU-rRNA, 5.8S rRNA, LSU-rRNA)"/>
    <property type="evidence" value="ECO:0007669"/>
    <property type="project" value="TreeGrafter"/>
</dbReference>
<feature type="domain" description="URB1 N-terminal" evidence="1">
    <location>
        <begin position="2"/>
        <end position="213"/>
    </location>
</feature>
<name>A0A9Q0KGW7_9MAGN</name>
<dbReference type="AlphaFoldDB" id="A0A9Q0KGW7"/>
<comment type="caution">
    <text evidence="2">The sequence shown here is derived from an EMBL/GenBank/DDBJ whole genome shotgun (WGS) entry which is preliminary data.</text>
</comment>
<dbReference type="GO" id="GO:0000463">
    <property type="term" value="P:maturation of LSU-rRNA from tricistronic rRNA transcript (SSU-rRNA, 5.8S rRNA, LSU-rRNA)"/>
    <property type="evidence" value="ECO:0007669"/>
    <property type="project" value="TreeGrafter"/>
</dbReference>
<gene>
    <name evidence="2" type="ORF">NE237_003170</name>
</gene>
<accession>A0A9Q0KGW7</accession>
<dbReference type="PANTHER" id="PTHR13500:SF0">
    <property type="entry name" value="NUCLEOLAR PRE-RIBOSOMAL-ASSOCIATED PROTEIN 1"/>
    <property type="match status" value="1"/>
</dbReference>
<evidence type="ECO:0000313" key="3">
    <source>
        <dbReference type="Proteomes" id="UP001141806"/>
    </source>
</evidence>
<dbReference type="GO" id="GO:0005730">
    <property type="term" value="C:nucleolus"/>
    <property type="evidence" value="ECO:0007669"/>
    <property type="project" value="TreeGrafter"/>
</dbReference>
<sequence>MAAVVRRGVGLASEVARSFDFKLPVFPKLSEYQQKKVGKKGKHSTRRSFIEFSMSFLEVGNPRLLRWVLQQKDMYSGVLRGLGSDDDDTVVYVLSTLRDRVLTPESLVPPGLRSVLFGSVTLDQLIIISGNHLGGPAAEIAHKVLVMVCTDPCNGLMPDSKAGTNSLKGNPQRLLGVMKKLKASEITYHRELLLAIVHGFAAISLVADLVSYAITSNPFSSLVSPSQDPPSLDSLEVQCMLKCIVPRAFSRMVINRGLLHSDSLVKHGSLRPLLEALKSLARLLDAIDRASSSRTLQRDKVKKLKSDTVNGDFDIIITGISTDSDTALLGEAGKITGSVTVEESDHEMDCMKVIAGIWALNGCSILGDELNDVDVYFHSKLLDALTLYIRTMPMAMGRSFDFFKLLPGDPFSLPIILQQSLIHLLVEHIGWSPGNEGSTRIPESMYKHLQLFISLLMFSPVKGIKDQAYILAREALLSTGAFDRSIREIDVWFLFLPGYTRDTSLGTQEVEVFRDLAAVVVSFLCDAVSTIGNNLYKYFDHMRSLMSNLKGSEGVHGILAEQSLMLYS</sequence>
<evidence type="ECO:0000313" key="2">
    <source>
        <dbReference type="EMBL" id="KAJ4970071.1"/>
    </source>
</evidence>
<dbReference type="EMBL" id="JAMYWD010000005">
    <property type="protein sequence ID" value="KAJ4970071.1"/>
    <property type="molecule type" value="Genomic_DNA"/>
</dbReference>
<protein>
    <recommendedName>
        <fullName evidence="1">URB1 N-terminal domain-containing protein</fullName>
    </recommendedName>
</protein>
<dbReference type="InterPro" id="IPR039844">
    <property type="entry name" value="URB1"/>
</dbReference>
<dbReference type="Pfam" id="PF11707">
    <property type="entry name" value="Npa1"/>
    <property type="match status" value="1"/>
</dbReference>
<evidence type="ECO:0000259" key="1">
    <source>
        <dbReference type="Pfam" id="PF11707"/>
    </source>
</evidence>
<proteinExistence type="predicted"/>
<dbReference type="InterPro" id="IPR021714">
    <property type="entry name" value="URB1_N"/>
</dbReference>
<dbReference type="PANTHER" id="PTHR13500">
    <property type="entry name" value="NUCLEOLAR PRERIBOSOMAL-ASSOCIATED PROTEIN 1"/>
    <property type="match status" value="1"/>
</dbReference>
<keyword evidence="3" id="KW-1185">Reference proteome</keyword>
<reference evidence="2" key="1">
    <citation type="journal article" date="2023" name="Plant J.">
        <title>The genome of the king protea, Protea cynaroides.</title>
        <authorList>
            <person name="Chang J."/>
            <person name="Duong T.A."/>
            <person name="Schoeman C."/>
            <person name="Ma X."/>
            <person name="Roodt D."/>
            <person name="Barker N."/>
            <person name="Li Z."/>
            <person name="Van de Peer Y."/>
            <person name="Mizrachi E."/>
        </authorList>
    </citation>
    <scope>NUCLEOTIDE SEQUENCE</scope>
    <source>
        <tissue evidence="2">Young leaves</tissue>
    </source>
</reference>
<dbReference type="OrthoDB" id="1740835at2759"/>
<organism evidence="2 3">
    <name type="scientific">Protea cynaroides</name>
    <dbReference type="NCBI Taxonomy" id="273540"/>
    <lineage>
        <taxon>Eukaryota</taxon>
        <taxon>Viridiplantae</taxon>
        <taxon>Streptophyta</taxon>
        <taxon>Embryophyta</taxon>
        <taxon>Tracheophyta</taxon>
        <taxon>Spermatophyta</taxon>
        <taxon>Magnoliopsida</taxon>
        <taxon>Proteales</taxon>
        <taxon>Proteaceae</taxon>
        <taxon>Protea</taxon>
    </lineage>
</organism>